<accession>A0ABY7BP88</accession>
<reference evidence="1" key="1">
    <citation type="submission" date="2022-12" db="EMBL/GenBank/DDBJ databases">
        <authorList>
            <person name="Bing R.G."/>
            <person name="Willard D.J."/>
            <person name="Manesh M.J.H."/>
            <person name="Laemthong T."/>
            <person name="Crosby J.R."/>
            <person name="Kelly R.M."/>
        </authorList>
    </citation>
    <scope>NUCLEOTIDE SEQUENCE</scope>
    <source>
        <strain evidence="1">DSM 8990</strain>
    </source>
</reference>
<gene>
    <name evidence="1" type="ORF">OTK00_000423</name>
</gene>
<dbReference type="GO" id="GO:0016740">
    <property type="term" value="F:transferase activity"/>
    <property type="evidence" value="ECO:0007669"/>
    <property type="project" value="UniProtKB-KW"/>
</dbReference>
<name>A0ABY7BP88_9FIRM</name>
<keyword evidence="1" id="KW-0808">Transferase</keyword>
<dbReference type="Proteomes" id="UP001164909">
    <property type="component" value="Chromosome"/>
</dbReference>
<dbReference type="RefSeq" id="WP_045170431.1">
    <property type="nucleotide sequence ID" value="NZ_CP113865.1"/>
</dbReference>
<sequence>MITEEKTKKEPVLMDMEVLDPEGYEICRNIAKSNLAKKFYLAGGTALALQLCHRKLYDLDFFQKEVSKKLKSI</sequence>
<organism evidence="1 2">
    <name type="scientific">Caldicellulosiruptor morganii</name>
    <dbReference type="NCBI Taxonomy" id="1387555"/>
    <lineage>
        <taxon>Bacteria</taxon>
        <taxon>Bacillati</taxon>
        <taxon>Bacillota</taxon>
        <taxon>Bacillota incertae sedis</taxon>
        <taxon>Caldicellulosiruptorales</taxon>
        <taxon>Caldicellulosiruptoraceae</taxon>
        <taxon>Caldicellulosiruptor</taxon>
    </lineage>
</organism>
<keyword evidence="2" id="KW-1185">Reference proteome</keyword>
<protein>
    <submittedName>
        <fullName evidence="1">Nucleotidyl transferase AbiEii/AbiGii toxin family protein</fullName>
    </submittedName>
</protein>
<proteinExistence type="predicted"/>
<evidence type="ECO:0000313" key="1">
    <source>
        <dbReference type="EMBL" id="WAM34243.1"/>
    </source>
</evidence>
<dbReference type="EMBL" id="CP113865">
    <property type="protein sequence ID" value="WAM34243.1"/>
    <property type="molecule type" value="Genomic_DNA"/>
</dbReference>
<evidence type="ECO:0000313" key="2">
    <source>
        <dbReference type="Proteomes" id="UP001164909"/>
    </source>
</evidence>